<keyword evidence="10" id="KW-1185">Reference proteome</keyword>
<comment type="subcellular location">
    <subcellularLocation>
        <location evidence="5">Cytoplasm</location>
    </subcellularLocation>
</comment>
<feature type="binding site" evidence="5">
    <location>
        <position position="147"/>
    </location>
    <ligand>
        <name>NAD(+)</name>
        <dbReference type="ChEBI" id="CHEBI:57540"/>
    </ligand>
</feature>
<keyword evidence="1 5" id="KW-0963">Cytoplasm</keyword>
<dbReference type="InterPro" id="IPR038251">
    <property type="entry name" value="PdxB_dimer_sf"/>
</dbReference>
<comment type="function">
    <text evidence="5">Catalyzes the oxidation of erythronate-4-phosphate to 3-hydroxy-2-oxo-4-phosphonooxybutanoate.</text>
</comment>
<feature type="active site" description="Proton donor" evidence="5">
    <location>
        <position position="255"/>
    </location>
</feature>
<dbReference type="Gene3D" id="3.40.50.720">
    <property type="entry name" value="NAD(P)-binding Rossmann-like Domain"/>
    <property type="match status" value="2"/>
</dbReference>
<sequence>MKILADENMPYVEELFAQFGDIERVDGRALTPEQVSQADVLLVRSITKVTPALLAHNQRLIFVGSATIGTDHIDLQYLQQSNIPFSSAPGCNATAVGEYAFIAMLELARQLKQPLKDKVVGIVGAGNTGSAVAKCLTAYGMKVMLCDPFKQAQGDERDFYRLDDVINQADVVSLHVPLTREGEYPTWHLFDDKRLSALKPNAWLLNCCRGDVVDNQSLLAIKQHRDDLKLVLDVWEGEPNPMAELVALVDIATPHIAGYSLEGKARGTYMLYQKLCDIVKCPVTKSLEDLLPPFYVAQFKLNEQADLMAVAGQQRLLNLCRMAYDIRDDDERFRQQFAIAGGFDLMRKQHKHRREFSALQLNSTPMNRDGQLSHPNPHVGDNVKNLSALESLGFNLK</sequence>
<dbReference type="InterPro" id="IPR006140">
    <property type="entry name" value="D-isomer_DH_NAD-bd"/>
</dbReference>
<dbReference type="InterPro" id="IPR036291">
    <property type="entry name" value="NAD(P)-bd_dom_sf"/>
</dbReference>
<comment type="caution">
    <text evidence="5">Lacks conserved residue(s) required for the propagation of feature annotation.</text>
</comment>
<dbReference type="HAMAP" id="MF_01825">
    <property type="entry name" value="PdxB"/>
    <property type="match status" value="1"/>
</dbReference>
<comment type="similarity">
    <text evidence="5">Belongs to the D-isomer specific 2-hydroxyacid dehydrogenase family. PdxB subfamily.</text>
</comment>
<evidence type="ECO:0000256" key="1">
    <source>
        <dbReference type="ARBA" id="ARBA00022490"/>
    </source>
</evidence>
<organism evidence="9 10">
    <name type="scientific">Shewanella intestini</name>
    <dbReference type="NCBI Taxonomy" id="2017544"/>
    <lineage>
        <taxon>Bacteria</taxon>
        <taxon>Pseudomonadati</taxon>
        <taxon>Pseudomonadota</taxon>
        <taxon>Gammaproteobacteria</taxon>
        <taxon>Alteromonadales</taxon>
        <taxon>Shewanellaceae</taxon>
        <taxon>Shewanella</taxon>
    </lineage>
</organism>
<feature type="active site" evidence="5">
    <location>
        <position position="238"/>
    </location>
</feature>
<dbReference type="PROSITE" id="PS00671">
    <property type="entry name" value="D_2_HYDROXYACID_DH_3"/>
    <property type="match status" value="1"/>
</dbReference>
<evidence type="ECO:0000259" key="6">
    <source>
        <dbReference type="Pfam" id="PF00389"/>
    </source>
</evidence>
<evidence type="ECO:0000313" key="9">
    <source>
        <dbReference type="EMBL" id="MBR9726914.1"/>
    </source>
</evidence>
<feature type="binding site" evidence="5">
    <location>
        <position position="258"/>
    </location>
    <ligand>
        <name>NAD(+)</name>
        <dbReference type="ChEBI" id="CHEBI:57540"/>
    </ligand>
</feature>
<feature type="binding site" evidence="5">
    <location>
        <position position="45"/>
    </location>
    <ligand>
        <name>substrate</name>
    </ligand>
</feature>
<feature type="domain" description="D-isomer specific 2-hydroxyacid dehydrogenase NAD-binding" evidence="7">
    <location>
        <begin position="111"/>
        <end position="257"/>
    </location>
</feature>
<evidence type="ECO:0000259" key="8">
    <source>
        <dbReference type="Pfam" id="PF11890"/>
    </source>
</evidence>
<evidence type="ECO:0000256" key="4">
    <source>
        <dbReference type="ARBA" id="ARBA00023096"/>
    </source>
</evidence>
<evidence type="ECO:0000256" key="2">
    <source>
        <dbReference type="ARBA" id="ARBA00023002"/>
    </source>
</evidence>
<dbReference type="RefSeq" id="WP_153660538.1">
    <property type="nucleotide sequence ID" value="NZ_JAAIKR010000001.1"/>
</dbReference>
<accession>A0ABS5HZQ8</accession>
<dbReference type="Proteomes" id="UP000811844">
    <property type="component" value="Unassembled WGS sequence"/>
</dbReference>
<evidence type="ECO:0000313" key="10">
    <source>
        <dbReference type="Proteomes" id="UP000811844"/>
    </source>
</evidence>
<dbReference type="Gene3D" id="3.30.1370.170">
    <property type="match status" value="1"/>
</dbReference>
<feature type="domain" description="D-isomer specific 2-hydroxyacid dehydrogenase catalytic" evidence="6">
    <location>
        <begin position="9"/>
        <end position="277"/>
    </location>
</feature>
<dbReference type="PANTHER" id="PTHR42938">
    <property type="entry name" value="FORMATE DEHYDROGENASE 1"/>
    <property type="match status" value="1"/>
</dbReference>
<dbReference type="InterPro" id="IPR006139">
    <property type="entry name" value="D-isomer_2_OHA_DH_cat_dom"/>
</dbReference>
<gene>
    <name evidence="5" type="primary">pdxB</name>
    <name evidence="9" type="ORF">G3R48_02760</name>
</gene>
<comment type="subunit">
    <text evidence="5">Homodimer.</text>
</comment>
<proteinExistence type="inferred from homology"/>
<evidence type="ECO:0000256" key="3">
    <source>
        <dbReference type="ARBA" id="ARBA00023027"/>
    </source>
</evidence>
<keyword evidence="4 5" id="KW-0664">Pyridoxine biosynthesis</keyword>
<evidence type="ECO:0000256" key="5">
    <source>
        <dbReference type="HAMAP-Rule" id="MF_01825"/>
    </source>
</evidence>
<keyword evidence="2 5" id="KW-0560">Oxidoreductase</keyword>
<reference evidence="9 10" key="1">
    <citation type="submission" date="2020-02" db="EMBL/GenBank/DDBJ databases">
        <title>Shewanella WXL01 sp. nov., a marine bacterium isolated from green algae in Luhuitou Fringing Reef (Northern South China Sea).</title>
        <authorList>
            <person name="Wang X."/>
        </authorList>
    </citation>
    <scope>NUCLEOTIDE SEQUENCE [LARGE SCALE GENOMIC DNA]</scope>
    <source>
        <strain evidence="9 10">MCCC 1A01895</strain>
    </source>
</reference>
<dbReference type="InterPro" id="IPR024531">
    <property type="entry name" value="Erythronate-4-P_DHase_dimer"/>
</dbReference>
<feature type="binding site" evidence="5">
    <location>
        <position position="233"/>
    </location>
    <ligand>
        <name>NAD(+)</name>
        <dbReference type="ChEBI" id="CHEBI:57540"/>
    </ligand>
</feature>
<feature type="binding site" evidence="5">
    <location>
        <position position="259"/>
    </location>
    <ligand>
        <name>substrate</name>
    </ligand>
</feature>
<dbReference type="Pfam" id="PF02826">
    <property type="entry name" value="2-Hacid_dh_C"/>
    <property type="match status" value="1"/>
</dbReference>
<feature type="active site" evidence="5">
    <location>
        <position position="209"/>
    </location>
</feature>
<comment type="pathway">
    <text evidence="5">Cofactor biosynthesis; pyridoxine 5'-phosphate biosynthesis; pyridoxine 5'-phosphate from D-erythrose 4-phosphate: step 2/5.</text>
</comment>
<feature type="domain" description="Erythronate-4-phosphate dehydrogenase dimerisation" evidence="8">
    <location>
        <begin position="291"/>
        <end position="367"/>
    </location>
</feature>
<dbReference type="InterPro" id="IPR020921">
    <property type="entry name" value="Erythronate-4-P_DHase"/>
</dbReference>
<keyword evidence="3 5" id="KW-0520">NAD</keyword>
<protein>
    <recommendedName>
        <fullName evidence="5">Erythronate-4-phosphate dehydrogenase</fullName>
        <ecNumber evidence="5">1.1.1.290</ecNumber>
    </recommendedName>
</protein>
<dbReference type="InterPro" id="IPR029753">
    <property type="entry name" value="D-isomer_DH_CS"/>
</dbReference>
<dbReference type="EMBL" id="JAAIKR010000001">
    <property type="protein sequence ID" value="MBR9726914.1"/>
    <property type="molecule type" value="Genomic_DNA"/>
</dbReference>
<feature type="binding site" evidence="5">
    <location>
        <position position="67"/>
    </location>
    <ligand>
        <name>substrate</name>
    </ligand>
</feature>
<dbReference type="CDD" id="cd12158">
    <property type="entry name" value="ErythrP_dh"/>
    <property type="match status" value="1"/>
</dbReference>
<comment type="caution">
    <text evidence="9">The sequence shown here is derived from an EMBL/GenBank/DDBJ whole genome shotgun (WGS) entry which is preliminary data.</text>
</comment>
<dbReference type="SUPFAM" id="SSF52283">
    <property type="entry name" value="Formate/glycerate dehydrogenase catalytic domain-like"/>
    <property type="match status" value="1"/>
</dbReference>
<dbReference type="Pfam" id="PF00389">
    <property type="entry name" value="2-Hacid_dh"/>
    <property type="match status" value="1"/>
</dbReference>
<dbReference type="PANTHER" id="PTHR42938:SF9">
    <property type="entry name" value="FORMATE DEHYDROGENASE 1"/>
    <property type="match status" value="1"/>
</dbReference>
<dbReference type="SUPFAM" id="SSF51735">
    <property type="entry name" value="NAD(P)-binding Rossmann-fold domains"/>
    <property type="match status" value="1"/>
</dbReference>
<dbReference type="EC" id="1.1.1.290" evidence="5"/>
<dbReference type="Pfam" id="PF11890">
    <property type="entry name" value="DUF3410"/>
    <property type="match status" value="1"/>
</dbReference>
<name>A0ABS5HZQ8_9GAMM</name>
<comment type="catalytic activity">
    <reaction evidence="5">
        <text>4-phospho-D-erythronate + NAD(+) = (R)-3-hydroxy-2-oxo-4-phosphooxybutanoate + NADH + H(+)</text>
        <dbReference type="Rhea" id="RHEA:18829"/>
        <dbReference type="ChEBI" id="CHEBI:15378"/>
        <dbReference type="ChEBI" id="CHEBI:57540"/>
        <dbReference type="ChEBI" id="CHEBI:57945"/>
        <dbReference type="ChEBI" id="CHEBI:58538"/>
        <dbReference type="ChEBI" id="CHEBI:58766"/>
        <dbReference type="EC" id="1.1.1.290"/>
    </reaction>
</comment>
<evidence type="ECO:0000259" key="7">
    <source>
        <dbReference type="Pfam" id="PF02826"/>
    </source>
</evidence>